<organism evidence="8 10">
    <name type="scientific">Phoenix dactylifera</name>
    <name type="common">Date palm</name>
    <dbReference type="NCBI Taxonomy" id="42345"/>
    <lineage>
        <taxon>Eukaryota</taxon>
        <taxon>Viridiplantae</taxon>
        <taxon>Streptophyta</taxon>
        <taxon>Embryophyta</taxon>
        <taxon>Tracheophyta</taxon>
        <taxon>Spermatophyta</taxon>
        <taxon>Magnoliopsida</taxon>
        <taxon>Liliopsida</taxon>
        <taxon>Arecaceae</taxon>
        <taxon>Coryphoideae</taxon>
        <taxon>Phoeniceae</taxon>
        <taxon>Phoenix</taxon>
    </lineage>
</organism>
<dbReference type="GeneID" id="120107666"/>
<keyword evidence="2 5" id="KW-0479">Metal-binding</keyword>
<dbReference type="AlphaFoldDB" id="A0A8B9A0G7"/>
<dbReference type="Proteomes" id="UP000228380">
    <property type="component" value="Unplaced"/>
</dbReference>
<keyword evidence="8" id="KW-1185">Reference proteome</keyword>
<dbReference type="Pfam" id="PF14226">
    <property type="entry name" value="DIOX_N"/>
    <property type="match status" value="1"/>
</dbReference>
<dbReference type="InterPro" id="IPR005123">
    <property type="entry name" value="Oxoglu/Fe-dep_dioxygenase_dom"/>
</dbReference>
<dbReference type="PROSITE" id="PS51471">
    <property type="entry name" value="FE2OG_OXY"/>
    <property type="match status" value="1"/>
</dbReference>
<dbReference type="InterPro" id="IPR050231">
    <property type="entry name" value="Iron_ascorbate_oxido_reductase"/>
</dbReference>
<dbReference type="InterPro" id="IPR027443">
    <property type="entry name" value="IPNS-like_sf"/>
</dbReference>
<keyword evidence="3 5" id="KW-0560">Oxidoreductase</keyword>
<reference evidence="9 10" key="1">
    <citation type="submission" date="2025-04" db="UniProtKB">
        <authorList>
            <consortium name="RefSeq"/>
        </authorList>
    </citation>
    <scope>IDENTIFICATION</scope>
    <source>
        <tissue evidence="9 10">Young leaves</tissue>
    </source>
</reference>
<dbReference type="Pfam" id="PF03171">
    <property type="entry name" value="2OG-FeII_Oxy"/>
    <property type="match status" value="1"/>
</dbReference>
<evidence type="ECO:0000256" key="2">
    <source>
        <dbReference type="ARBA" id="ARBA00022723"/>
    </source>
</evidence>
<evidence type="ECO:0000313" key="8">
    <source>
        <dbReference type="Proteomes" id="UP000228380"/>
    </source>
</evidence>
<protein>
    <submittedName>
        <fullName evidence="9 10">Gibberellin 2-beta-dioxygenase 8</fullName>
    </submittedName>
</protein>
<dbReference type="RefSeq" id="XP_008809847.3">
    <property type="nucleotide sequence ID" value="XM_008811625.4"/>
</dbReference>
<name>A0A8B9A0G7_PHODC</name>
<feature type="compositionally biased region" description="Basic and acidic residues" evidence="6">
    <location>
        <begin position="1"/>
        <end position="12"/>
    </location>
</feature>
<dbReference type="InterPro" id="IPR044861">
    <property type="entry name" value="IPNS-like_FE2OG_OXY"/>
</dbReference>
<evidence type="ECO:0000256" key="1">
    <source>
        <dbReference type="ARBA" id="ARBA00001961"/>
    </source>
</evidence>
<evidence type="ECO:0000256" key="5">
    <source>
        <dbReference type="RuleBase" id="RU003682"/>
    </source>
</evidence>
<dbReference type="GO" id="GO:0016491">
    <property type="term" value="F:oxidoreductase activity"/>
    <property type="evidence" value="ECO:0007669"/>
    <property type="project" value="UniProtKB-KW"/>
</dbReference>
<comment type="similarity">
    <text evidence="5">Belongs to the iron/ascorbate-dependent oxidoreductase family.</text>
</comment>
<keyword evidence="4 5" id="KW-0408">Iron</keyword>
<comment type="cofactor">
    <cofactor evidence="1">
        <name>L-ascorbate</name>
        <dbReference type="ChEBI" id="CHEBI:38290"/>
    </cofactor>
</comment>
<proteinExistence type="inferred from homology"/>
<gene>
    <name evidence="10" type="primary">LOC120107666</name>
    <name evidence="9" type="synonym">LOC103721426</name>
</gene>
<feature type="domain" description="Fe2OG dioxygenase" evidence="7">
    <location>
        <begin position="212"/>
        <end position="311"/>
    </location>
</feature>
<sequence length="359" mass="40472">MSREELMEELGKTTEALPSQSVEDQGTVLMDPDPPFLKTYKALFDSQPESSDTDQAAEAEECELPLIDLSRLNGESEAEQCKRDIMAAASEWGFFQLGNHGVSSSLLDRIRELQANVFRLPFEKKASEKVMDLSPENYRWGTPRPISLRQLSWSEAYHIPLTPATSVTKTSTRHIMEEFSTAMSWLAHLLAGILAEGMGHDGTYITENCTCDSSYLRLNRYPPCPVKDRVFGLVPHTDTSFLTIVRQDQVGGLQLMKDGRWITVKPNADALIVNIGDLFQAWSNGVYKSVEHRVMSNPQQERFSVAYFLCPSYDTVIRSLAEPAIYRKFSFGEYRQQVQEDVRGTGHKVGLARFLAQNT</sequence>
<dbReference type="InterPro" id="IPR026992">
    <property type="entry name" value="DIOX_N"/>
</dbReference>
<dbReference type="RefSeq" id="XP_038976964.1">
    <property type="nucleotide sequence ID" value="XM_039121036.1"/>
</dbReference>
<dbReference type="SUPFAM" id="SSF51197">
    <property type="entry name" value="Clavaminate synthase-like"/>
    <property type="match status" value="1"/>
</dbReference>
<evidence type="ECO:0000256" key="4">
    <source>
        <dbReference type="ARBA" id="ARBA00023004"/>
    </source>
</evidence>
<evidence type="ECO:0000259" key="7">
    <source>
        <dbReference type="PROSITE" id="PS51471"/>
    </source>
</evidence>
<dbReference type="Gene3D" id="2.60.120.330">
    <property type="entry name" value="B-lactam Antibiotic, Isopenicillin N Synthase, Chain"/>
    <property type="match status" value="1"/>
</dbReference>
<dbReference type="GO" id="GO:0046872">
    <property type="term" value="F:metal ion binding"/>
    <property type="evidence" value="ECO:0007669"/>
    <property type="project" value="UniProtKB-KW"/>
</dbReference>
<feature type="region of interest" description="Disordered" evidence="6">
    <location>
        <begin position="1"/>
        <end position="27"/>
    </location>
</feature>
<dbReference type="KEGG" id="pda:120107666"/>
<dbReference type="KEGG" id="pda:103721426"/>
<evidence type="ECO:0000313" key="9">
    <source>
        <dbReference type="RefSeq" id="XP_008809847.3"/>
    </source>
</evidence>
<evidence type="ECO:0000256" key="6">
    <source>
        <dbReference type="SAM" id="MobiDB-lite"/>
    </source>
</evidence>
<dbReference type="OrthoDB" id="288590at2759"/>
<evidence type="ECO:0000256" key="3">
    <source>
        <dbReference type="ARBA" id="ARBA00023002"/>
    </source>
</evidence>
<evidence type="ECO:0000313" key="10">
    <source>
        <dbReference type="RefSeq" id="XP_038976964.1"/>
    </source>
</evidence>
<dbReference type="PANTHER" id="PTHR47990">
    <property type="entry name" value="2-OXOGLUTARATE (2OG) AND FE(II)-DEPENDENT OXYGENASE SUPERFAMILY PROTEIN-RELATED"/>
    <property type="match status" value="1"/>
</dbReference>
<accession>A0A8B9A0G7</accession>